<dbReference type="Pfam" id="PF13683">
    <property type="entry name" value="rve_3"/>
    <property type="match status" value="1"/>
</dbReference>
<reference evidence="2 3" key="1">
    <citation type="submission" date="2018-12" db="EMBL/GenBank/DDBJ databases">
        <authorList>
            <consortium name="Pathogen Informatics"/>
        </authorList>
    </citation>
    <scope>NUCLEOTIDE SEQUENCE [LARGE SCALE GENOMIC DNA]</scope>
    <source>
        <strain evidence="2 3">NCTC934</strain>
    </source>
</reference>
<proteinExistence type="predicted"/>
<dbReference type="Proteomes" id="UP000280707">
    <property type="component" value="Chromosome"/>
</dbReference>
<dbReference type="PROSITE" id="PS50994">
    <property type="entry name" value="INTEGRASE"/>
    <property type="match status" value="1"/>
</dbReference>
<organism evidence="2 3">
    <name type="scientific">Corynebacterium segmentosum</name>
    <dbReference type="NCBI Taxonomy" id="43990"/>
    <lineage>
        <taxon>Bacteria</taxon>
        <taxon>Bacillati</taxon>
        <taxon>Actinomycetota</taxon>
        <taxon>Actinomycetes</taxon>
        <taxon>Mycobacteriales</taxon>
        <taxon>Corynebacteriaceae</taxon>
        <taxon>Corynebacterium</taxon>
    </lineage>
</organism>
<accession>A0ABY6TAG9</accession>
<gene>
    <name evidence="2" type="primary">tnp3504j3</name>
    <name evidence="2" type="ORF">NCTC934_00090</name>
</gene>
<dbReference type="InterPro" id="IPR036397">
    <property type="entry name" value="RNaseH_sf"/>
</dbReference>
<dbReference type="InterPro" id="IPR048020">
    <property type="entry name" value="Transpos_IS3"/>
</dbReference>
<dbReference type="InterPro" id="IPR012337">
    <property type="entry name" value="RNaseH-like_sf"/>
</dbReference>
<protein>
    <submittedName>
        <fullName evidence="2">Transposase IS3504j</fullName>
    </submittedName>
</protein>
<dbReference type="EMBL" id="LR134408">
    <property type="protein sequence ID" value="VEH71839.1"/>
    <property type="molecule type" value="Genomic_DNA"/>
</dbReference>
<dbReference type="PANTHER" id="PTHR46889">
    <property type="entry name" value="TRANSPOSASE INSF FOR INSERTION SEQUENCE IS3B-RELATED"/>
    <property type="match status" value="1"/>
</dbReference>
<keyword evidence="3" id="KW-1185">Reference proteome</keyword>
<evidence type="ECO:0000313" key="2">
    <source>
        <dbReference type="EMBL" id="VEH71839.1"/>
    </source>
</evidence>
<feature type="domain" description="Integrase catalytic" evidence="1">
    <location>
        <begin position="32"/>
        <end position="195"/>
    </location>
</feature>
<dbReference type="Gene3D" id="3.30.420.10">
    <property type="entry name" value="Ribonuclease H-like superfamily/Ribonuclease H"/>
    <property type="match status" value="1"/>
</dbReference>
<dbReference type="RefSeq" id="WP_232018325.1">
    <property type="nucleotide sequence ID" value="NZ_LR134408.1"/>
</dbReference>
<dbReference type="SUPFAM" id="SSF53098">
    <property type="entry name" value="Ribonuclease H-like"/>
    <property type="match status" value="1"/>
</dbReference>
<dbReference type="Pfam" id="PF00665">
    <property type="entry name" value="rve"/>
    <property type="match status" value="1"/>
</dbReference>
<name>A0ABY6TAG9_9CORY</name>
<evidence type="ECO:0000313" key="3">
    <source>
        <dbReference type="Proteomes" id="UP000280707"/>
    </source>
</evidence>
<dbReference type="PANTHER" id="PTHR46889:SF5">
    <property type="entry name" value="INTEGRASE PROTEIN"/>
    <property type="match status" value="1"/>
</dbReference>
<dbReference type="NCBIfam" id="NF033516">
    <property type="entry name" value="transpos_IS3"/>
    <property type="match status" value="1"/>
</dbReference>
<evidence type="ECO:0000259" key="1">
    <source>
        <dbReference type="PROSITE" id="PS50994"/>
    </source>
</evidence>
<dbReference type="InterPro" id="IPR050900">
    <property type="entry name" value="Transposase_IS3/IS150/IS904"/>
</dbReference>
<sequence length="210" mass="24160">MFLAQAQADHQSQRVHLNVPDLRPDLVEREFKARGPNKLWVADITYVRTKKGFVYAAFVTDVYSRRIVGWALSDSMRTEALPLQALNQAIVCAEETTGLIHHSDHGSQYVSVVYNQRLAQHGITASTGSVVTYMTMHWLKTLTAPHKNELIHTRRWNDVIEVEIATFEWVSWWNEVRLHQSLGYRTPVEVETELWKKNPQQGIIEIKANA</sequence>
<dbReference type="InterPro" id="IPR001584">
    <property type="entry name" value="Integrase_cat-core"/>
</dbReference>